<proteinExistence type="predicted"/>
<gene>
    <name evidence="1" type="ORF">PXEA_LOCUS29703</name>
</gene>
<protein>
    <submittedName>
        <fullName evidence="1">Uncharacterized protein</fullName>
    </submittedName>
</protein>
<keyword evidence="2" id="KW-1185">Reference proteome</keyword>
<reference evidence="1" key="1">
    <citation type="submission" date="2018-11" db="EMBL/GenBank/DDBJ databases">
        <authorList>
            <consortium name="Pathogen Informatics"/>
        </authorList>
    </citation>
    <scope>NUCLEOTIDE SEQUENCE</scope>
</reference>
<accession>A0A448XGH0</accession>
<dbReference type="AlphaFoldDB" id="A0A448XGH0"/>
<name>A0A448XGH0_9PLAT</name>
<dbReference type="EMBL" id="CAAALY010251802">
    <property type="protein sequence ID" value="VEL36263.1"/>
    <property type="molecule type" value="Genomic_DNA"/>
</dbReference>
<comment type="caution">
    <text evidence="1">The sequence shown here is derived from an EMBL/GenBank/DDBJ whole genome shotgun (WGS) entry which is preliminary data.</text>
</comment>
<dbReference type="Proteomes" id="UP000784294">
    <property type="component" value="Unassembled WGS sequence"/>
</dbReference>
<evidence type="ECO:0000313" key="1">
    <source>
        <dbReference type="EMBL" id="VEL36263.1"/>
    </source>
</evidence>
<sequence length="156" mass="17690">MVTCHFTVSVTATTNGHGRLRSSNVSLAYSRPNWRAPEGQTARQQDNRQSSRPVCEISHFVNHSPLFSPTRAGGLSLSPVIASRCNALEGNWVFWTLDDVWQFRVGLYHRPPAPLSFLAFCFSLSPRLSGYSSYYHPRLDRQLLGQRIWLSLIFHA</sequence>
<evidence type="ECO:0000313" key="2">
    <source>
        <dbReference type="Proteomes" id="UP000784294"/>
    </source>
</evidence>
<organism evidence="1 2">
    <name type="scientific">Protopolystoma xenopodis</name>
    <dbReference type="NCBI Taxonomy" id="117903"/>
    <lineage>
        <taxon>Eukaryota</taxon>
        <taxon>Metazoa</taxon>
        <taxon>Spiralia</taxon>
        <taxon>Lophotrochozoa</taxon>
        <taxon>Platyhelminthes</taxon>
        <taxon>Monogenea</taxon>
        <taxon>Polyopisthocotylea</taxon>
        <taxon>Polystomatidea</taxon>
        <taxon>Polystomatidae</taxon>
        <taxon>Protopolystoma</taxon>
    </lineage>
</organism>